<dbReference type="InParanoid" id="C1EC72"/>
<feature type="compositionally biased region" description="Low complexity" evidence="1">
    <location>
        <begin position="26"/>
        <end position="36"/>
    </location>
</feature>
<evidence type="ECO:0000313" key="3">
    <source>
        <dbReference type="Proteomes" id="UP000002009"/>
    </source>
</evidence>
<feature type="compositionally biased region" description="Low complexity" evidence="1">
    <location>
        <begin position="123"/>
        <end position="153"/>
    </location>
</feature>
<dbReference type="EMBL" id="CP001329">
    <property type="protein sequence ID" value="ACO65533.1"/>
    <property type="molecule type" value="Genomic_DNA"/>
</dbReference>
<gene>
    <name evidence="2" type="ORF">MICPUN_61316</name>
</gene>
<keyword evidence="3" id="KW-1185">Reference proteome</keyword>
<dbReference type="OMA" id="KGARCMD"/>
<proteinExistence type="predicted"/>
<dbReference type="GeneID" id="8246459"/>
<dbReference type="OrthoDB" id="10670506at2759"/>
<protein>
    <submittedName>
        <fullName evidence="2">Uncharacterized protein</fullName>
    </submittedName>
</protein>
<dbReference type="AlphaFoldDB" id="C1EC72"/>
<reference evidence="2 3" key="1">
    <citation type="journal article" date="2009" name="Science">
        <title>Green evolution and dynamic adaptations revealed by genomes of the marine picoeukaryotes Micromonas.</title>
        <authorList>
            <person name="Worden A.Z."/>
            <person name="Lee J.H."/>
            <person name="Mock T."/>
            <person name="Rouze P."/>
            <person name="Simmons M.P."/>
            <person name="Aerts A.L."/>
            <person name="Allen A.E."/>
            <person name="Cuvelier M.L."/>
            <person name="Derelle E."/>
            <person name="Everett M.V."/>
            <person name="Foulon E."/>
            <person name="Grimwood J."/>
            <person name="Gundlach H."/>
            <person name="Henrissat B."/>
            <person name="Napoli C."/>
            <person name="McDonald S.M."/>
            <person name="Parker M.S."/>
            <person name="Rombauts S."/>
            <person name="Salamov A."/>
            <person name="Von Dassow P."/>
            <person name="Badger J.H."/>
            <person name="Coutinho P.M."/>
            <person name="Demir E."/>
            <person name="Dubchak I."/>
            <person name="Gentemann C."/>
            <person name="Eikrem W."/>
            <person name="Gready J.E."/>
            <person name="John U."/>
            <person name="Lanier W."/>
            <person name="Lindquist E.A."/>
            <person name="Lucas S."/>
            <person name="Mayer K.F."/>
            <person name="Moreau H."/>
            <person name="Not F."/>
            <person name="Otillar R."/>
            <person name="Panaud O."/>
            <person name="Pangilinan J."/>
            <person name="Paulsen I."/>
            <person name="Piegu B."/>
            <person name="Poliakov A."/>
            <person name="Robbens S."/>
            <person name="Schmutz J."/>
            <person name="Toulza E."/>
            <person name="Wyss T."/>
            <person name="Zelensky A."/>
            <person name="Zhou K."/>
            <person name="Armbrust E.V."/>
            <person name="Bhattacharya D."/>
            <person name="Goodenough U.W."/>
            <person name="Van de Peer Y."/>
            <person name="Grigoriev I.V."/>
        </authorList>
    </citation>
    <scope>NUCLEOTIDE SEQUENCE [LARGE SCALE GENOMIC DNA]</scope>
    <source>
        <strain evidence="3">RCC299 / NOUM17</strain>
    </source>
</reference>
<feature type="region of interest" description="Disordered" evidence="1">
    <location>
        <begin position="122"/>
        <end position="182"/>
    </location>
</feature>
<dbReference type="InterPro" id="IPR036249">
    <property type="entry name" value="Thioredoxin-like_sf"/>
</dbReference>
<dbReference type="KEGG" id="mis:MICPUN_61316"/>
<name>C1EC72_MICCC</name>
<feature type="region of interest" description="Disordered" evidence="1">
    <location>
        <begin position="15"/>
        <end position="51"/>
    </location>
</feature>
<evidence type="ECO:0000256" key="1">
    <source>
        <dbReference type="SAM" id="MobiDB-lite"/>
    </source>
</evidence>
<sequence>MAGIVAGGGIASAHARCRPRARARNPARPSLARAPAVDSHPGSPAVPAHHQRRTTIARASFGDPGYWDDVISLMTPSVSVNLGPESLAALAIGGVLVLGHSWESIEASRGWRSAKARKEKVEAANATTATSSSSTAAAGTTKKPRTTAAAKPMTKAEREAAVAEAKAERAAELNRRRADPPQPVDECEIVVCTNNACAKRGARELKAELERAVGATAAPNGSNRGARCVVKGARCMDACGAGCVVRVVGVAGLETHLLVDASEAGVVAELATGRAAVDVSL</sequence>
<dbReference type="CDD" id="cd02980">
    <property type="entry name" value="TRX_Fd_family"/>
    <property type="match status" value="1"/>
</dbReference>
<dbReference type="RefSeq" id="XP_002504275.1">
    <property type="nucleotide sequence ID" value="XM_002504229.1"/>
</dbReference>
<dbReference type="Proteomes" id="UP000002009">
    <property type="component" value="Chromosome 9"/>
</dbReference>
<dbReference type="SUPFAM" id="SSF52833">
    <property type="entry name" value="Thioredoxin-like"/>
    <property type="match status" value="1"/>
</dbReference>
<evidence type="ECO:0000313" key="2">
    <source>
        <dbReference type="EMBL" id="ACO65533.1"/>
    </source>
</evidence>
<dbReference type="Gene3D" id="3.40.30.10">
    <property type="entry name" value="Glutaredoxin"/>
    <property type="match status" value="1"/>
</dbReference>
<accession>C1EC72</accession>
<organism evidence="2 3">
    <name type="scientific">Micromonas commoda (strain RCC299 / NOUM17 / CCMP2709)</name>
    <name type="common">Picoplanktonic green alga</name>
    <dbReference type="NCBI Taxonomy" id="296587"/>
    <lineage>
        <taxon>Eukaryota</taxon>
        <taxon>Viridiplantae</taxon>
        <taxon>Chlorophyta</taxon>
        <taxon>Mamiellophyceae</taxon>
        <taxon>Mamiellales</taxon>
        <taxon>Mamiellaceae</taxon>
        <taxon>Micromonas</taxon>
    </lineage>
</organism>
<feature type="compositionally biased region" description="Basic residues" evidence="1">
    <location>
        <begin position="15"/>
        <end position="25"/>
    </location>
</feature>
<feature type="compositionally biased region" description="Basic and acidic residues" evidence="1">
    <location>
        <begin position="154"/>
        <end position="179"/>
    </location>
</feature>